<sequence length="244" mass="27173">MSCPIDHNNNKSPDLDQSNCPVDYTARATWSKVSSDTLLLARPQSSTRNGQMVPAPPETLSTSREVSSIPRSDNEKWVYPSEAQFYAAMVRKNHDPKAPDMRVVVPIHNAVNERAWSHIKEWEAGRGGERCGGVRLLSFKGKPGEPSPKARILTLLGYNPPFDRHDWVVDRCGTRIRYVIDFYAGRPLPGTSNVSFFLDVRPALDTWEAVGMRTSMLVNKFTRAIRETFSGSSSIPPASAKPDS</sequence>
<organism evidence="12 13">
    <name type="scientific">Multifurca ochricompacta</name>
    <dbReference type="NCBI Taxonomy" id="376703"/>
    <lineage>
        <taxon>Eukaryota</taxon>
        <taxon>Fungi</taxon>
        <taxon>Dikarya</taxon>
        <taxon>Basidiomycota</taxon>
        <taxon>Agaricomycotina</taxon>
        <taxon>Agaricomycetes</taxon>
        <taxon>Russulales</taxon>
        <taxon>Russulaceae</taxon>
        <taxon>Multifurca</taxon>
    </lineage>
</organism>
<dbReference type="GO" id="GO:0005743">
    <property type="term" value="C:mitochondrial inner membrane"/>
    <property type="evidence" value="ECO:0007669"/>
    <property type="project" value="UniProtKB-SubCell"/>
</dbReference>
<dbReference type="PROSITE" id="PS00821">
    <property type="entry name" value="CYTO_HEME_LYASE_1"/>
    <property type="match status" value="1"/>
</dbReference>
<dbReference type="GO" id="GO:0004408">
    <property type="term" value="F:holocytochrome-c synthase activity"/>
    <property type="evidence" value="ECO:0007669"/>
    <property type="project" value="UniProtKB-EC"/>
</dbReference>
<keyword evidence="13" id="KW-1185">Reference proteome</keyword>
<evidence type="ECO:0000256" key="1">
    <source>
        <dbReference type="ARBA" id="ARBA00004273"/>
    </source>
</evidence>
<evidence type="ECO:0000256" key="2">
    <source>
        <dbReference type="ARBA" id="ARBA00007255"/>
    </source>
</evidence>
<dbReference type="PROSITE" id="PS00822">
    <property type="entry name" value="CYTO_HEME_LYASE_2"/>
    <property type="match status" value="1"/>
</dbReference>
<comment type="subcellular location">
    <subcellularLocation>
        <location evidence="1 10">Mitochondrion inner membrane</location>
    </subcellularLocation>
</comment>
<evidence type="ECO:0000256" key="11">
    <source>
        <dbReference type="SAM" id="MobiDB-lite"/>
    </source>
</evidence>
<dbReference type="InterPro" id="IPR000511">
    <property type="entry name" value="Holocyt_c/c1_synthase"/>
</dbReference>
<reference evidence="12" key="1">
    <citation type="journal article" date="2022" name="New Phytol.">
        <title>Evolutionary transition to the ectomycorrhizal habit in the genomes of a hyperdiverse lineage of mushroom-forming fungi.</title>
        <authorList>
            <person name="Looney B."/>
            <person name="Miyauchi S."/>
            <person name="Morin E."/>
            <person name="Drula E."/>
            <person name="Courty P.E."/>
            <person name="Kohler A."/>
            <person name="Kuo A."/>
            <person name="LaButti K."/>
            <person name="Pangilinan J."/>
            <person name="Lipzen A."/>
            <person name="Riley R."/>
            <person name="Andreopoulos W."/>
            <person name="He G."/>
            <person name="Johnson J."/>
            <person name="Nolan M."/>
            <person name="Tritt A."/>
            <person name="Barry K.W."/>
            <person name="Grigoriev I.V."/>
            <person name="Nagy L.G."/>
            <person name="Hibbett D."/>
            <person name="Henrissat B."/>
            <person name="Matheny P.B."/>
            <person name="Labbe J."/>
            <person name="Martin F.M."/>
        </authorList>
    </citation>
    <scope>NUCLEOTIDE SEQUENCE</scope>
    <source>
        <strain evidence="12">BPL690</strain>
    </source>
</reference>
<dbReference type="GO" id="GO:0046872">
    <property type="term" value="F:metal ion binding"/>
    <property type="evidence" value="ECO:0007669"/>
    <property type="project" value="UniProtKB-KW"/>
</dbReference>
<gene>
    <name evidence="12" type="ORF">B0F90DRAFT_1623671</name>
</gene>
<evidence type="ECO:0000313" key="13">
    <source>
        <dbReference type="Proteomes" id="UP001203297"/>
    </source>
</evidence>
<keyword evidence="4 10" id="KW-0479">Metal-binding</keyword>
<evidence type="ECO:0000256" key="3">
    <source>
        <dbReference type="ARBA" id="ARBA00022617"/>
    </source>
</evidence>
<feature type="region of interest" description="Disordered" evidence="11">
    <location>
        <begin position="42"/>
        <end position="67"/>
    </location>
</feature>
<evidence type="ECO:0000256" key="4">
    <source>
        <dbReference type="ARBA" id="ARBA00022723"/>
    </source>
</evidence>
<dbReference type="PANTHER" id="PTHR12743:SF0">
    <property type="entry name" value="HOLOCYTOCHROME C-TYPE SYNTHASE"/>
    <property type="match status" value="1"/>
</dbReference>
<evidence type="ECO:0000256" key="6">
    <source>
        <dbReference type="ARBA" id="ARBA00023004"/>
    </source>
</evidence>
<dbReference type="EMBL" id="WTXG01000003">
    <property type="protein sequence ID" value="KAI0306769.1"/>
    <property type="molecule type" value="Genomic_DNA"/>
</dbReference>
<keyword evidence="5 10" id="KW-0999">Mitochondrion inner membrane</keyword>
<accession>A0AAD4MCV4</accession>
<evidence type="ECO:0000256" key="8">
    <source>
        <dbReference type="ARBA" id="ARBA00023136"/>
    </source>
</evidence>
<evidence type="ECO:0000256" key="5">
    <source>
        <dbReference type="ARBA" id="ARBA00022792"/>
    </source>
</evidence>
<comment type="catalytic activity">
    <reaction evidence="10">
        <text>holo-[cytochrome c] = apo-[cytochrome c] + heme b</text>
        <dbReference type="Rhea" id="RHEA:22648"/>
        <dbReference type="Rhea" id="RHEA-COMP:10725"/>
        <dbReference type="Rhea" id="RHEA-COMP:10726"/>
        <dbReference type="ChEBI" id="CHEBI:29950"/>
        <dbReference type="ChEBI" id="CHEBI:60344"/>
        <dbReference type="ChEBI" id="CHEBI:83739"/>
        <dbReference type="EC" id="4.4.1.17"/>
    </reaction>
</comment>
<dbReference type="EC" id="4.4.1.17" evidence="10"/>
<keyword evidence="9 10" id="KW-0456">Lyase</keyword>
<comment type="function">
    <text evidence="10">Lyase that catalyzes the covalent linking of the heme group to the cytochrome C apoprotein to produce the mature functional cytochrome.</text>
</comment>
<dbReference type="AlphaFoldDB" id="A0AAD4MCV4"/>
<proteinExistence type="inferred from homology"/>
<keyword evidence="3 10" id="KW-0349">Heme</keyword>
<keyword evidence="7 10" id="KW-0496">Mitochondrion</keyword>
<comment type="similarity">
    <text evidence="2 10">Belongs to the cytochrome c-type heme lyase family.</text>
</comment>
<evidence type="ECO:0000313" key="12">
    <source>
        <dbReference type="EMBL" id="KAI0306769.1"/>
    </source>
</evidence>
<evidence type="ECO:0000256" key="7">
    <source>
        <dbReference type="ARBA" id="ARBA00023128"/>
    </source>
</evidence>
<evidence type="ECO:0000256" key="9">
    <source>
        <dbReference type="ARBA" id="ARBA00023239"/>
    </source>
</evidence>
<keyword evidence="6 10" id="KW-0408">Iron</keyword>
<dbReference type="PANTHER" id="PTHR12743">
    <property type="entry name" value="CYTOCHROME C1 HEME LYASE"/>
    <property type="match status" value="1"/>
</dbReference>
<keyword evidence="8 10" id="KW-0472">Membrane</keyword>
<comment type="caution">
    <text evidence="12">The sequence shown here is derived from an EMBL/GenBank/DDBJ whole genome shotgun (WGS) entry which is preliminary data.</text>
</comment>
<protein>
    <recommendedName>
        <fullName evidence="10">Holocytochrome c-type synthase</fullName>
        <ecNumber evidence="10">4.4.1.17</ecNumber>
    </recommendedName>
</protein>
<evidence type="ECO:0000256" key="10">
    <source>
        <dbReference type="RuleBase" id="RU363130"/>
    </source>
</evidence>
<name>A0AAD4MCV4_9AGAM</name>
<dbReference type="Proteomes" id="UP001203297">
    <property type="component" value="Unassembled WGS sequence"/>
</dbReference>
<dbReference type="Pfam" id="PF01265">
    <property type="entry name" value="Cyto_heme_lyase"/>
    <property type="match status" value="2"/>
</dbReference>